<dbReference type="InterPro" id="IPR008331">
    <property type="entry name" value="Ferritin_DPS_dom"/>
</dbReference>
<dbReference type="RefSeq" id="WP_270880990.1">
    <property type="nucleotide sequence ID" value="NZ_JAQFVF010000044.1"/>
</dbReference>
<protein>
    <submittedName>
        <fullName evidence="4">Dps family protein</fullName>
    </submittedName>
</protein>
<evidence type="ECO:0000313" key="5">
    <source>
        <dbReference type="Proteomes" id="UP001596044"/>
    </source>
</evidence>
<feature type="domain" description="Ferritin/DPS" evidence="3">
    <location>
        <begin position="12"/>
        <end position="148"/>
    </location>
</feature>
<reference evidence="5" key="1">
    <citation type="journal article" date="2019" name="Int. J. Syst. Evol. Microbiol.">
        <title>The Global Catalogue of Microorganisms (GCM) 10K type strain sequencing project: providing services to taxonomists for standard genome sequencing and annotation.</title>
        <authorList>
            <consortium name="The Broad Institute Genomics Platform"/>
            <consortium name="The Broad Institute Genome Sequencing Center for Infectious Disease"/>
            <person name="Wu L."/>
            <person name="Ma J."/>
        </authorList>
    </citation>
    <scope>NUCLEOTIDE SEQUENCE [LARGE SCALE GENOMIC DNA]</scope>
    <source>
        <strain evidence="5">KACC 11904</strain>
    </source>
</reference>
<evidence type="ECO:0000256" key="1">
    <source>
        <dbReference type="ARBA" id="ARBA00009497"/>
    </source>
</evidence>
<dbReference type="EMBL" id="JBHSMJ010000040">
    <property type="protein sequence ID" value="MFC5452013.1"/>
    <property type="molecule type" value="Genomic_DNA"/>
</dbReference>
<gene>
    <name evidence="4" type="ORF">ACFPOG_27795</name>
</gene>
<dbReference type="Gene3D" id="1.20.1260.10">
    <property type="match status" value="1"/>
</dbReference>
<dbReference type="PROSITE" id="PS00818">
    <property type="entry name" value="DPS_1"/>
    <property type="match status" value="1"/>
</dbReference>
<name>A0ABW0KEY7_9BACL</name>
<organism evidence="4 5">
    <name type="scientific">Paenibacillus aestuarii</name>
    <dbReference type="NCBI Taxonomy" id="516965"/>
    <lineage>
        <taxon>Bacteria</taxon>
        <taxon>Bacillati</taxon>
        <taxon>Bacillota</taxon>
        <taxon>Bacilli</taxon>
        <taxon>Bacillales</taxon>
        <taxon>Paenibacillaceae</taxon>
        <taxon>Paenibacillus</taxon>
    </lineage>
</organism>
<evidence type="ECO:0000313" key="4">
    <source>
        <dbReference type="EMBL" id="MFC5452013.1"/>
    </source>
</evidence>
<accession>A0ABW0KEY7</accession>
<sequence length="149" mass="16764">MAVAAAQSIQTILNKQIANWSLLYVKLHNYHWYVKGNQFFTLHVKFEELYNEAALHIDELAERQLTVGGKPVATMKEYLSTSSLKEATGSENATQMVQSLVDDITVVVEELKAGIKACDEADDETTSDMLLGIQTSIEKHRWMLRSFLG</sequence>
<dbReference type="Proteomes" id="UP001596044">
    <property type="component" value="Unassembled WGS sequence"/>
</dbReference>
<dbReference type="PANTHER" id="PTHR42932:SF1">
    <property type="entry name" value="GENERAL STRESS PROTEIN 20U"/>
    <property type="match status" value="1"/>
</dbReference>
<dbReference type="PRINTS" id="PR01346">
    <property type="entry name" value="HELNAPAPROT"/>
</dbReference>
<dbReference type="CDD" id="cd01043">
    <property type="entry name" value="DPS"/>
    <property type="match status" value="1"/>
</dbReference>
<dbReference type="Pfam" id="PF00210">
    <property type="entry name" value="Ferritin"/>
    <property type="match status" value="1"/>
</dbReference>
<comment type="similarity">
    <text evidence="1 2">Belongs to the Dps family.</text>
</comment>
<dbReference type="InterPro" id="IPR012347">
    <property type="entry name" value="Ferritin-like"/>
</dbReference>
<dbReference type="InterPro" id="IPR002177">
    <property type="entry name" value="DPS_DNA-bd"/>
</dbReference>
<dbReference type="InterPro" id="IPR009078">
    <property type="entry name" value="Ferritin-like_SF"/>
</dbReference>
<dbReference type="SUPFAM" id="SSF47240">
    <property type="entry name" value="Ferritin-like"/>
    <property type="match status" value="1"/>
</dbReference>
<evidence type="ECO:0000259" key="3">
    <source>
        <dbReference type="Pfam" id="PF00210"/>
    </source>
</evidence>
<dbReference type="PANTHER" id="PTHR42932">
    <property type="entry name" value="GENERAL STRESS PROTEIN 20U"/>
    <property type="match status" value="1"/>
</dbReference>
<keyword evidence="5" id="KW-1185">Reference proteome</keyword>
<dbReference type="InterPro" id="IPR023188">
    <property type="entry name" value="DPS_DNA-bd_CS"/>
</dbReference>
<dbReference type="PIRSF" id="PIRSF005900">
    <property type="entry name" value="Dps"/>
    <property type="match status" value="1"/>
</dbReference>
<comment type="caution">
    <text evidence="4">The sequence shown here is derived from an EMBL/GenBank/DDBJ whole genome shotgun (WGS) entry which is preliminary data.</text>
</comment>
<evidence type="ECO:0000256" key="2">
    <source>
        <dbReference type="RuleBase" id="RU003875"/>
    </source>
</evidence>
<proteinExistence type="inferred from homology"/>